<name>A0A4P8IW61_9BURK</name>
<comment type="subcellular location">
    <subcellularLocation>
        <location evidence="1">Periplasm</location>
    </subcellularLocation>
</comment>
<dbReference type="InterPro" id="IPR014491">
    <property type="entry name" value="Curli_production_prot_CsgC"/>
</dbReference>
<accession>A0A4P8IW61</accession>
<keyword evidence="4" id="KW-0732">Signal</keyword>
<evidence type="ECO:0000256" key="3">
    <source>
        <dbReference type="ARBA" id="ARBA00017442"/>
    </source>
</evidence>
<sequence>MVAAMAAGESDRHRMTGGSLFVWKEVVVIADVNFHVWFDVDTNQNSSYVVPYVRSERDARLRYDLKILNSGKAGTSSISQGGTISVSAGQPKAISSVRVTPQTGSNCEVDLTLREDDEQVGQYTFDCGVKK</sequence>
<dbReference type="AlphaFoldDB" id="A0A4P8IW61"/>
<organism evidence="7 8">
    <name type="scientific">Trinickia violacea</name>
    <dbReference type="NCBI Taxonomy" id="2571746"/>
    <lineage>
        <taxon>Bacteria</taxon>
        <taxon>Pseudomonadati</taxon>
        <taxon>Pseudomonadota</taxon>
        <taxon>Betaproteobacteria</taxon>
        <taxon>Burkholderiales</taxon>
        <taxon>Burkholderiaceae</taxon>
        <taxon>Trinickia</taxon>
    </lineage>
</organism>
<keyword evidence="8" id="KW-1185">Reference proteome</keyword>
<evidence type="ECO:0000313" key="7">
    <source>
        <dbReference type="EMBL" id="QCP52676.1"/>
    </source>
</evidence>
<evidence type="ECO:0000256" key="1">
    <source>
        <dbReference type="ARBA" id="ARBA00004418"/>
    </source>
</evidence>
<dbReference type="GO" id="GO:0042597">
    <property type="term" value="C:periplasmic space"/>
    <property type="evidence" value="ECO:0007669"/>
    <property type="project" value="UniProtKB-SubCell"/>
</dbReference>
<dbReference type="KEGG" id="tvl:FAZ95_26370"/>
<proteinExistence type="inferred from homology"/>
<keyword evidence="5" id="KW-0574">Periplasm</keyword>
<evidence type="ECO:0000256" key="2">
    <source>
        <dbReference type="ARBA" id="ARBA00006329"/>
    </source>
</evidence>
<dbReference type="OrthoDB" id="8967132at2"/>
<keyword evidence="6" id="KW-0143">Chaperone</keyword>
<dbReference type="RefSeq" id="WP_137335447.1">
    <property type="nucleotide sequence ID" value="NZ_CP040078.1"/>
</dbReference>
<dbReference type="InterPro" id="IPR047726">
    <property type="entry name" value="CsgH_dom"/>
</dbReference>
<dbReference type="NCBIfam" id="NF041112">
    <property type="entry name" value="chap_CsgH_alph"/>
    <property type="match status" value="1"/>
</dbReference>
<dbReference type="Proteomes" id="UP000298656">
    <property type="component" value="Chromosome 2"/>
</dbReference>
<evidence type="ECO:0000256" key="4">
    <source>
        <dbReference type="ARBA" id="ARBA00022729"/>
    </source>
</evidence>
<evidence type="ECO:0000313" key="8">
    <source>
        <dbReference type="Proteomes" id="UP000298656"/>
    </source>
</evidence>
<dbReference type="Gene3D" id="2.60.40.2420">
    <property type="match status" value="1"/>
</dbReference>
<dbReference type="Pfam" id="PF10610">
    <property type="entry name" value="Tafi-CsgC"/>
    <property type="match status" value="1"/>
</dbReference>
<dbReference type="EMBL" id="CP040078">
    <property type="protein sequence ID" value="QCP52676.1"/>
    <property type="molecule type" value="Genomic_DNA"/>
</dbReference>
<comment type="similarity">
    <text evidence="2">Belongs to the CsgC/AgfC family.</text>
</comment>
<evidence type="ECO:0000256" key="5">
    <source>
        <dbReference type="ARBA" id="ARBA00022764"/>
    </source>
</evidence>
<protein>
    <recommendedName>
        <fullName evidence="3">Curli assembly protein CsgC</fullName>
    </recommendedName>
</protein>
<gene>
    <name evidence="7" type="ORF">FAZ95_26370</name>
</gene>
<reference evidence="7 8" key="1">
    <citation type="submission" date="2019-05" db="EMBL/GenBank/DDBJ databases">
        <title>Burkholderia sp. DHOD12, isolated from subtropical forest soil.</title>
        <authorList>
            <person name="Gao Z.-H."/>
            <person name="Qiu L.-H."/>
        </authorList>
    </citation>
    <scope>NUCLEOTIDE SEQUENCE [LARGE SCALE GENOMIC DNA]</scope>
    <source>
        <strain evidence="7 8">DHOD12</strain>
    </source>
</reference>
<dbReference type="InterPro" id="IPR053722">
    <property type="entry name" value="Curli_assembly_CsgC/AgfC"/>
</dbReference>
<evidence type="ECO:0000256" key="6">
    <source>
        <dbReference type="ARBA" id="ARBA00023186"/>
    </source>
</evidence>